<keyword evidence="3" id="KW-1185">Reference proteome</keyword>
<gene>
    <name evidence="2" type="ORF">GCM10023147_08100</name>
</gene>
<dbReference type="InterPro" id="IPR016040">
    <property type="entry name" value="NAD(P)-bd_dom"/>
</dbReference>
<dbReference type="EMBL" id="BAABFR010000008">
    <property type="protein sequence ID" value="GAA4385827.1"/>
    <property type="molecule type" value="Genomic_DNA"/>
</dbReference>
<dbReference type="SUPFAM" id="SSF51735">
    <property type="entry name" value="NAD(P)-binding Rossmann-fold domains"/>
    <property type="match status" value="1"/>
</dbReference>
<dbReference type="InterPro" id="IPR051606">
    <property type="entry name" value="Polyketide_Oxido-like"/>
</dbReference>
<evidence type="ECO:0000259" key="1">
    <source>
        <dbReference type="Pfam" id="PF13460"/>
    </source>
</evidence>
<sequence length="204" mass="20928">MELTILAASGATGLELTRQALDRGHTVTAIARTPERVTVDSPRLIRVKADVHDPDSMSSALAGSSVILSGLGIAGGDDPGALAAGARSVIAARPRLVVWLGAYGTGRSAPAAGVLTRNLLRMLGPQLADKVAADTIVLDAGGIVFHAGPLSNGALSATRRAVGLDRAPRRPFPARVSRATVAALMLDEAENPGEPGTIRIPLQR</sequence>
<accession>A0ABP8J6B8</accession>
<feature type="domain" description="NAD(P)-binding" evidence="1">
    <location>
        <begin position="8"/>
        <end position="192"/>
    </location>
</feature>
<evidence type="ECO:0000313" key="3">
    <source>
        <dbReference type="Proteomes" id="UP001500635"/>
    </source>
</evidence>
<reference evidence="3" key="1">
    <citation type="journal article" date="2019" name="Int. J. Syst. Evol. Microbiol.">
        <title>The Global Catalogue of Microorganisms (GCM) 10K type strain sequencing project: providing services to taxonomists for standard genome sequencing and annotation.</title>
        <authorList>
            <consortium name="The Broad Institute Genomics Platform"/>
            <consortium name="The Broad Institute Genome Sequencing Center for Infectious Disease"/>
            <person name="Wu L."/>
            <person name="Ma J."/>
        </authorList>
    </citation>
    <scope>NUCLEOTIDE SEQUENCE [LARGE SCALE GENOMIC DNA]</scope>
    <source>
        <strain evidence="3">JCM 17688</strain>
    </source>
</reference>
<dbReference type="RefSeq" id="WP_344991221.1">
    <property type="nucleotide sequence ID" value="NZ_BAABFR010000008.1"/>
</dbReference>
<name>A0ABP8J6B8_9ACTN</name>
<dbReference type="Proteomes" id="UP001500635">
    <property type="component" value="Unassembled WGS sequence"/>
</dbReference>
<comment type="caution">
    <text evidence="2">The sequence shown here is derived from an EMBL/GenBank/DDBJ whole genome shotgun (WGS) entry which is preliminary data.</text>
</comment>
<dbReference type="InterPro" id="IPR036291">
    <property type="entry name" value="NAD(P)-bd_dom_sf"/>
</dbReference>
<dbReference type="PANTHER" id="PTHR43355">
    <property type="entry name" value="FLAVIN REDUCTASE (NADPH)"/>
    <property type="match status" value="1"/>
</dbReference>
<dbReference type="Pfam" id="PF13460">
    <property type="entry name" value="NAD_binding_10"/>
    <property type="match status" value="1"/>
</dbReference>
<proteinExistence type="predicted"/>
<dbReference type="PANTHER" id="PTHR43355:SF2">
    <property type="entry name" value="FLAVIN REDUCTASE (NADPH)"/>
    <property type="match status" value="1"/>
</dbReference>
<protein>
    <submittedName>
        <fullName evidence="2">NAD(P)H-binding protein</fullName>
    </submittedName>
</protein>
<evidence type="ECO:0000313" key="2">
    <source>
        <dbReference type="EMBL" id="GAA4385827.1"/>
    </source>
</evidence>
<dbReference type="Gene3D" id="3.40.50.720">
    <property type="entry name" value="NAD(P)-binding Rossmann-like Domain"/>
    <property type="match status" value="1"/>
</dbReference>
<organism evidence="2 3">
    <name type="scientific">Tsukamurella soli</name>
    <dbReference type="NCBI Taxonomy" id="644556"/>
    <lineage>
        <taxon>Bacteria</taxon>
        <taxon>Bacillati</taxon>
        <taxon>Actinomycetota</taxon>
        <taxon>Actinomycetes</taxon>
        <taxon>Mycobacteriales</taxon>
        <taxon>Tsukamurellaceae</taxon>
        <taxon>Tsukamurella</taxon>
    </lineage>
</organism>